<protein>
    <submittedName>
        <fullName evidence="2">Uncharacterized protein</fullName>
    </submittedName>
</protein>
<dbReference type="AlphaFoldDB" id="A0ABC8LP93"/>
<feature type="region of interest" description="Disordered" evidence="1">
    <location>
        <begin position="1"/>
        <end position="24"/>
    </location>
</feature>
<feature type="compositionally biased region" description="Polar residues" evidence="1">
    <location>
        <begin position="299"/>
        <end position="312"/>
    </location>
</feature>
<dbReference type="Proteomes" id="UP001642260">
    <property type="component" value="Unassembled WGS sequence"/>
</dbReference>
<gene>
    <name evidence="2" type="ORF">ERUC_LOCUS37740</name>
</gene>
<dbReference type="PANTHER" id="PTHR34057:SF19">
    <property type="entry name" value="GENOME ASSEMBLY, CHROMOSOME: A01"/>
    <property type="match status" value="1"/>
</dbReference>
<dbReference type="PANTHER" id="PTHR34057">
    <property type="entry name" value="ELONGATION FACTOR"/>
    <property type="match status" value="1"/>
</dbReference>
<evidence type="ECO:0000256" key="1">
    <source>
        <dbReference type="SAM" id="MobiDB-lite"/>
    </source>
</evidence>
<reference evidence="2 3" key="1">
    <citation type="submission" date="2022-03" db="EMBL/GenBank/DDBJ databases">
        <authorList>
            <person name="Macdonald S."/>
            <person name="Ahmed S."/>
            <person name="Newling K."/>
        </authorList>
    </citation>
    <scope>NUCLEOTIDE SEQUENCE [LARGE SCALE GENOMIC DNA]</scope>
</reference>
<proteinExistence type="predicted"/>
<name>A0ABC8LP93_ERUVS</name>
<accession>A0ABC8LP93</accession>
<feature type="compositionally biased region" description="Basic and acidic residues" evidence="1">
    <location>
        <begin position="1"/>
        <end position="18"/>
    </location>
</feature>
<evidence type="ECO:0000313" key="2">
    <source>
        <dbReference type="EMBL" id="CAH8385257.1"/>
    </source>
</evidence>
<comment type="caution">
    <text evidence="2">The sequence shown here is derived from an EMBL/GenBank/DDBJ whole genome shotgun (WGS) entry which is preliminary data.</text>
</comment>
<sequence>MSEAKEIESQARGHDKEVQSYYQSKQFDLDKSKLQGFDGKSKPYYGDHQTQRMSVFTRGRRRFEETTYVSAYISNHNRKPETNKPQCPVPDFGAGRKATGSEDDCIVSESDSSDDLLGKILCKLDEAHEKAKGLKKRVDEMMCKSEAGHTSSMLRTITRSRSDFTARVGKQHTLVQEEEEPSMMMAHTTTHKQREGTVQIGRQRISADHTEGLLLPQAPAFEVDGQFLYNSSSPDPYGGLIFPTIGDLLMDGDEYKGEADKEEIDHCFMKLMNEFGGETMPDEEEEDPRQLTKRHETFSPENITSHVYCSTSDNDKGLGLP</sequence>
<feature type="region of interest" description="Disordered" evidence="1">
    <location>
        <begin position="38"/>
        <end position="58"/>
    </location>
</feature>
<dbReference type="EMBL" id="CAKOAT010657376">
    <property type="protein sequence ID" value="CAH8385257.1"/>
    <property type="molecule type" value="Genomic_DNA"/>
</dbReference>
<organism evidence="2 3">
    <name type="scientific">Eruca vesicaria subsp. sativa</name>
    <name type="common">Garden rocket</name>
    <name type="synonym">Eruca sativa</name>
    <dbReference type="NCBI Taxonomy" id="29727"/>
    <lineage>
        <taxon>Eukaryota</taxon>
        <taxon>Viridiplantae</taxon>
        <taxon>Streptophyta</taxon>
        <taxon>Embryophyta</taxon>
        <taxon>Tracheophyta</taxon>
        <taxon>Spermatophyta</taxon>
        <taxon>Magnoliopsida</taxon>
        <taxon>eudicotyledons</taxon>
        <taxon>Gunneridae</taxon>
        <taxon>Pentapetalae</taxon>
        <taxon>rosids</taxon>
        <taxon>malvids</taxon>
        <taxon>Brassicales</taxon>
        <taxon>Brassicaceae</taxon>
        <taxon>Brassiceae</taxon>
        <taxon>Eruca</taxon>
    </lineage>
</organism>
<feature type="region of interest" description="Disordered" evidence="1">
    <location>
        <begin position="277"/>
        <end position="321"/>
    </location>
</feature>
<feature type="compositionally biased region" description="Basic and acidic residues" evidence="1">
    <location>
        <begin position="288"/>
        <end position="298"/>
    </location>
</feature>
<evidence type="ECO:0000313" key="3">
    <source>
        <dbReference type="Proteomes" id="UP001642260"/>
    </source>
</evidence>
<keyword evidence="3" id="KW-1185">Reference proteome</keyword>